<protein>
    <recommendedName>
        <fullName evidence="3">PE domain-containing protein</fullName>
    </recommendedName>
</protein>
<dbReference type="STRING" id="76021.BS329_09755"/>
<name>A0A1R0KVR6_9PSEU</name>
<proteinExistence type="predicted"/>
<evidence type="ECO:0000313" key="1">
    <source>
        <dbReference type="EMBL" id="OLZ53107.1"/>
    </source>
</evidence>
<accession>A0A1R0KVR6</accession>
<dbReference type="EMBL" id="MQUQ01000005">
    <property type="protein sequence ID" value="OLZ53107.1"/>
    <property type="molecule type" value="Genomic_DNA"/>
</dbReference>
<evidence type="ECO:0008006" key="3">
    <source>
        <dbReference type="Google" id="ProtNLM"/>
    </source>
</evidence>
<dbReference type="AlphaFoldDB" id="A0A1R0KVR6"/>
<sequence length="107" mass="10835">MSGGFQVFPEQIRGAGSALAGTGKSLAGEVAAFQSQTAALGDAFGDDDLGSALGTIYQIASEAAFESFHDNAEGIGDVGQTLQIMAGSYADYESTARDSLHQLGGLV</sequence>
<comment type="caution">
    <text evidence="1">The sequence shown here is derived from an EMBL/GenBank/DDBJ whole genome shotgun (WGS) entry which is preliminary data.</text>
</comment>
<dbReference type="RefSeq" id="WP_076158360.1">
    <property type="nucleotide sequence ID" value="NZ_JBEZVB010000012.1"/>
</dbReference>
<evidence type="ECO:0000313" key="2">
    <source>
        <dbReference type="Proteomes" id="UP000187486"/>
    </source>
</evidence>
<dbReference type="OrthoDB" id="3696413at2"/>
<dbReference type="Proteomes" id="UP000187486">
    <property type="component" value="Unassembled WGS sequence"/>
</dbReference>
<gene>
    <name evidence="1" type="ORF">BS329_09755</name>
</gene>
<organism evidence="1 2">
    <name type="scientific">Amycolatopsis coloradensis</name>
    <dbReference type="NCBI Taxonomy" id="76021"/>
    <lineage>
        <taxon>Bacteria</taxon>
        <taxon>Bacillati</taxon>
        <taxon>Actinomycetota</taxon>
        <taxon>Actinomycetes</taxon>
        <taxon>Pseudonocardiales</taxon>
        <taxon>Pseudonocardiaceae</taxon>
        <taxon>Amycolatopsis</taxon>
    </lineage>
</organism>
<keyword evidence="2" id="KW-1185">Reference proteome</keyword>
<reference evidence="1 2" key="1">
    <citation type="submission" date="2016-01" db="EMBL/GenBank/DDBJ databases">
        <title>Amycolatopsis coloradensis genome sequencing and assembly.</title>
        <authorList>
            <person name="Mayilraj S."/>
        </authorList>
    </citation>
    <scope>NUCLEOTIDE SEQUENCE [LARGE SCALE GENOMIC DNA]</scope>
    <source>
        <strain evidence="1 2">DSM 44225</strain>
    </source>
</reference>